<evidence type="ECO:0000256" key="4">
    <source>
        <dbReference type="ARBA" id="ARBA00022679"/>
    </source>
</evidence>
<keyword evidence="7" id="KW-0067">ATP-binding</keyword>
<feature type="compositionally biased region" description="Basic and acidic residues" evidence="9">
    <location>
        <begin position="545"/>
        <end position="554"/>
    </location>
</feature>
<evidence type="ECO:0000256" key="7">
    <source>
        <dbReference type="ARBA" id="ARBA00022840"/>
    </source>
</evidence>
<dbReference type="PANTHER" id="PTHR24421">
    <property type="entry name" value="NITRATE/NITRITE SENSOR PROTEIN NARX-RELATED"/>
    <property type="match status" value="1"/>
</dbReference>
<keyword evidence="10" id="KW-0472">Membrane</keyword>
<evidence type="ECO:0000313" key="13">
    <source>
        <dbReference type="Proteomes" id="UP000677413"/>
    </source>
</evidence>
<keyword evidence="8" id="KW-0902">Two-component regulatory system</keyword>
<keyword evidence="6 12" id="KW-0418">Kinase</keyword>
<dbReference type="InterPro" id="IPR036890">
    <property type="entry name" value="HATPase_C_sf"/>
</dbReference>
<keyword evidence="10" id="KW-1133">Transmembrane helix</keyword>
<dbReference type="Proteomes" id="UP000677413">
    <property type="component" value="Unassembled WGS sequence"/>
</dbReference>
<comment type="catalytic activity">
    <reaction evidence="1">
        <text>ATP + protein L-histidine = ADP + protein N-phospho-L-histidine.</text>
        <dbReference type="EC" id="2.7.13.3"/>
    </reaction>
</comment>
<dbReference type="GO" id="GO:0000155">
    <property type="term" value="F:phosphorelay sensor kinase activity"/>
    <property type="evidence" value="ECO:0007669"/>
    <property type="project" value="InterPro"/>
</dbReference>
<dbReference type="GO" id="GO:0005524">
    <property type="term" value="F:ATP binding"/>
    <property type="evidence" value="ECO:0007669"/>
    <property type="project" value="UniProtKB-KW"/>
</dbReference>
<keyword evidence="10" id="KW-0812">Transmembrane</keyword>
<dbReference type="InterPro" id="IPR011712">
    <property type="entry name" value="Sig_transdc_His_kin_sub3_dim/P"/>
</dbReference>
<dbReference type="PANTHER" id="PTHR24421:SF10">
    <property type="entry name" value="NITRATE_NITRITE SENSOR PROTEIN NARQ"/>
    <property type="match status" value="1"/>
</dbReference>
<dbReference type="Pfam" id="PF07730">
    <property type="entry name" value="HisKA_3"/>
    <property type="match status" value="1"/>
</dbReference>
<protein>
    <recommendedName>
        <fullName evidence="2">histidine kinase</fullName>
        <ecNumber evidence="2">2.7.13.3</ecNumber>
    </recommendedName>
</protein>
<evidence type="ECO:0000256" key="1">
    <source>
        <dbReference type="ARBA" id="ARBA00000085"/>
    </source>
</evidence>
<evidence type="ECO:0000313" key="12">
    <source>
        <dbReference type="EMBL" id="MBQ0850449.1"/>
    </source>
</evidence>
<dbReference type="SUPFAM" id="SSF55874">
    <property type="entry name" value="ATPase domain of HSP90 chaperone/DNA topoisomerase II/histidine kinase"/>
    <property type="match status" value="1"/>
</dbReference>
<sequence length="609" mass="64121">MTTPGRCRLSSLAATTRGGCRHGRPNVYRHRVDTAQTLASDRSLRSLRSLVDRLLAASPWSRGRVAGETVLAVTLATAAWTFDGNPGFGARSLAWALAEAVLSLARRSLPATVLVLSSTLAGVLAGATPLLMCASWSAGSRIVRPWRTLAAYAAGLLLHMALSARTAASEEVTLSPLTTALLSASSFVALAVVPGLASRYRAQRHALLAALRRHNAQLLREQAMVAREARLLERQRIAQDMHDSLGHQLALIAVHTGALEVDPELGDRQREGVGILREASRSAMRELREAVGILRDDAEVPGDRGTDPSDTHPTARVAAAVDALVESSRAAGADVALHRSGGVRPLAPAADHAAYRLVQEGLTNAHKHAPGASITVSLRYEPDSLVVEVANGPVSAPTPTPAAVSGGHGLPGLRERARLVGGMVHTGTTSDGGFRLAGVLPYSGGETTSDARTATSVDGAYDFRGQWRGSAGNDDGAIIDRAVQQGELTAIMSSKRNVALGCAVTAVALIVGVIALGTWGLTALWDEFESGTISADTYESVKVGDTESDVRSRLPEGSSLLSDGQDKHGPPLPEGATCSHYLDAEDDIVYRFCFRAGKLVQKETFEDEL</sequence>
<evidence type="ECO:0000256" key="6">
    <source>
        <dbReference type="ARBA" id="ARBA00022777"/>
    </source>
</evidence>
<evidence type="ECO:0000256" key="10">
    <source>
        <dbReference type="SAM" id="Phobius"/>
    </source>
</evidence>
<reference evidence="12 13" key="1">
    <citation type="submission" date="2021-04" db="EMBL/GenBank/DDBJ databases">
        <authorList>
            <person name="Tang X."/>
            <person name="Zhou X."/>
            <person name="Chen X."/>
            <person name="Cernava T."/>
            <person name="Zhang C."/>
        </authorList>
    </citation>
    <scope>NUCLEOTIDE SEQUENCE [LARGE SCALE GENOMIC DNA]</scope>
    <source>
        <strain evidence="12 13">BH-SS-21</strain>
    </source>
</reference>
<dbReference type="EMBL" id="JAGPYQ010000001">
    <property type="protein sequence ID" value="MBQ0850449.1"/>
    <property type="molecule type" value="Genomic_DNA"/>
</dbReference>
<keyword evidence="4" id="KW-0808">Transferase</keyword>
<feature type="domain" description="Signal transduction histidine kinase subgroup 3 dimerisation and phosphoacceptor" evidence="11">
    <location>
        <begin position="233"/>
        <end position="298"/>
    </location>
</feature>
<proteinExistence type="predicted"/>
<evidence type="ECO:0000256" key="9">
    <source>
        <dbReference type="SAM" id="MobiDB-lite"/>
    </source>
</evidence>
<dbReference type="Gene3D" id="1.20.5.1930">
    <property type="match status" value="1"/>
</dbReference>
<gene>
    <name evidence="12" type="ORF">J8N05_19905</name>
</gene>
<name>A0A940Y4G8_9ACTN</name>
<evidence type="ECO:0000256" key="5">
    <source>
        <dbReference type="ARBA" id="ARBA00022741"/>
    </source>
</evidence>
<dbReference type="CDD" id="cd16917">
    <property type="entry name" value="HATPase_UhpB-NarQ-NarX-like"/>
    <property type="match status" value="1"/>
</dbReference>
<feature type="region of interest" description="Disordered" evidence="9">
    <location>
        <begin position="545"/>
        <end position="574"/>
    </location>
</feature>
<organism evidence="12 13">
    <name type="scientific">Streptomyces liliiviolaceus</name>
    <dbReference type="NCBI Taxonomy" id="2823109"/>
    <lineage>
        <taxon>Bacteria</taxon>
        <taxon>Bacillati</taxon>
        <taxon>Actinomycetota</taxon>
        <taxon>Actinomycetes</taxon>
        <taxon>Kitasatosporales</taxon>
        <taxon>Streptomycetaceae</taxon>
        <taxon>Streptomyces</taxon>
    </lineage>
</organism>
<keyword evidence="5" id="KW-0547">Nucleotide-binding</keyword>
<keyword evidence="13" id="KW-1185">Reference proteome</keyword>
<dbReference type="GO" id="GO:0046983">
    <property type="term" value="F:protein dimerization activity"/>
    <property type="evidence" value="ECO:0007669"/>
    <property type="project" value="InterPro"/>
</dbReference>
<dbReference type="EC" id="2.7.13.3" evidence="2"/>
<evidence type="ECO:0000256" key="8">
    <source>
        <dbReference type="ARBA" id="ARBA00023012"/>
    </source>
</evidence>
<feature type="transmembrane region" description="Helical" evidence="10">
    <location>
        <begin position="149"/>
        <end position="168"/>
    </location>
</feature>
<dbReference type="AlphaFoldDB" id="A0A940Y4G8"/>
<feature type="transmembrane region" description="Helical" evidence="10">
    <location>
        <begin position="174"/>
        <end position="197"/>
    </location>
</feature>
<keyword evidence="3" id="KW-0597">Phosphoprotein</keyword>
<comment type="caution">
    <text evidence="12">The sequence shown here is derived from an EMBL/GenBank/DDBJ whole genome shotgun (WGS) entry which is preliminary data.</text>
</comment>
<evidence type="ECO:0000256" key="3">
    <source>
        <dbReference type="ARBA" id="ARBA00022553"/>
    </source>
</evidence>
<dbReference type="InterPro" id="IPR050482">
    <property type="entry name" value="Sensor_HK_TwoCompSys"/>
</dbReference>
<feature type="transmembrane region" description="Helical" evidence="10">
    <location>
        <begin position="113"/>
        <end position="137"/>
    </location>
</feature>
<dbReference type="Gene3D" id="3.30.565.10">
    <property type="entry name" value="Histidine kinase-like ATPase, C-terminal domain"/>
    <property type="match status" value="1"/>
</dbReference>
<feature type="transmembrane region" description="Helical" evidence="10">
    <location>
        <begin position="498"/>
        <end position="525"/>
    </location>
</feature>
<dbReference type="GO" id="GO:0016020">
    <property type="term" value="C:membrane"/>
    <property type="evidence" value="ECO:0007669"/>
    <property type="project" value="InterPro"/>
</dbReference>
<accession>A0A940Y4G8</accession>
<evidence type="ECO:0000256" key="2">
    <source>
        <dbReference type="ARBA" id="ARBA00012438"/>
    </source>
</evidence>
<evidence type="ECO:0000259" key="11">
    <source>
        <dbReference type="Pfam" id="PF07730"/>
    </source>
</evidence>